<dbReference type="PANTHER" id="PTHR35145:SF1">
    <property type="entry name" value="CYTOPLASMIC PROTEIN"/>
    <property type="match status" value="1"/>
</dbReference>
<proteinExistence type="predicted"/>
<dbReference type="SUPFAM" id="SSF142906">
    <property type="entry name" value="YjbR-like"/>
    <property type="match status" value="1"/>
</dbReference>
<dbReference type="EMBL" id="BMKK01000002">
    <property type="protein sequence ID" value="GGD50107.1"/>
    <property type="molecule type" value="Genomic_DNA"/>
</dbReference>
<dbReference type="InterPro" id="IPR058532">
    <property type="entry name" value="YjbR/MT2646/Rv2570-like"/>
</dbReference>
<accession>A0A917DN73</accession>
<gene>
    <name evidence="1" type="ORF">GCM10011514_12890</name>
</gene>
<dbReference type="AlphaFoldDB" id="A0A917DN73"/>
<evidence type="ECO:0000313" key="1">
    <source>
        <dbReference type="EMBL" id="GGD50107.1"/>
    </source>
</evidence>
<evidence type="ECO:0008006" key="3">
    <source>
        <dbReference type="Google" id="ProtNLM"/>
    </source>
</evidence>
<keyword evidence="2" id="KW-1185">Reference proteome</keyword>
<evidence type="ECO:0000313" key="2">
    <source>
        <dbReference type="Proteomes" id="UP000609064"/>
    </source>
</evidence>
<dbReference type="Pfam" id="PF04237">
    <property type="entry name" value="YjbR"/>
    <property type="match status" value="1"/>
</dbReference>
<dbReference type="InterPro" id="IPR007351">
    <property type="entry name" value="YjbR"/>
</dbReference>
<dbReference type="Gene3D" id="3.90.1150.30">
    <property type="match status" value="1"/>
</dbReference>
<dbReference type="Proteomes" id="UP000609064">
    <property type="component" value="Unassembled WGS sequence"/>
</dbReference>
<name>A0A917DN73_9BACT</name>
<sequence>MDLENFREYCLSKKGVTEELPFGPDTLVYKVMGKMFALTGFEFERISLKNFPEKNQELRAEFDAVLPAYHMNKQHWNMVLTNGRVKDALLREWIDESYEIVVSSLTKKTKEELKNL</sequence>
<dbReference type="RefSeq" id="WP_188765211.1">
    <property type="nucleotide sequence ID" value="NZ_BMKK01000002.1"/>
</dbReference>
<dbReference type="PANTHER" id="PTHR35145">
    <property type="entry name" value="CYTOPLASMIC PROTEIN-RELATED"/>
    <property type="match status" value="1"/>
</dbReference>
<dbReference type="InterPro" id="IPR038056">
    <property type="entry name" value="YjbR-like_sf"/>
</dbReference>
<organism evidence="1 2">
    <name type="scientific">Emticicia aquatilis</name>
    <dbReference type="NCBI Taxonomy" id="1537369"/>
    <lineage>
        <taxon>Bacteria</taxon>
        <taxon>Pseudomonadati</taxon>
        <taxon>Bacteroidota</taxon>
        <taxon>Cytophagia</taxon>
        <taxon>Cytophagales</taxon>
        <taxon>Leadbetterellaceae</taxon>
        <taxon>Emticicia</taxon>
    </lineage>
</organism>
<reference evidence="1" key="1">
    <citation type="journal article" date="2014" name="Int. J. Syst. Evol. Microbiol.">
        <title>Complete genome sequence of Corynebacterium casei LMG S-19264T (=DSM 44701T), isolated from a smear-ripened cheese.</title>
        <authorList>
            <consortium name="US DOE Joint Genome Institute (JGI-PGF)"/>
            <person name="Walter F."/>
            <person name="Albersmeier A."/>
            <person name="Kalinowski J."/>
            <person name="Ruckert C."/>
        </authorList>
    </citation>
    <scope>NUCLEOTIDE SEQUENCE</scope>
    <source>
        <strain evidence="1">CGMCC 1.15958</strain>
    </source>
</reference>
<reference evidence="1" key="2">
    <citation type="submission" date="2020-09" db="EMBL/GenBank/DDBJ databases">
        <authorList>
            <person name="Sun Q."/>
            <person name="Zhou Y."/>
        </authorList>
    </citation>
    <scope>NUCLEOTIDE SEQUENCE</scope>
    <source>
        <strain evidence="1">CGMCC 1.15958</strain>
    </source>
</reference>
<comment type="caution">
    <text evidence="1">The sequence shown here is derived from an EMBL/GenBank/DDBJ whole genome shotgun (WGS) entry which is preliminary data.</text>
</comment>
<protein>
    <recommendedName>
        <fullName evidence="3">MmcQ/YjbR family DNA-binding protein</fullName>
    </recommendedName>
</protein>